<evidence type="ECO:0000313" key="8">
    <source>
        <dbReference type="Proteomes" id="UP000006034"/>
    </source>
</evidence>
<keyword evidence="5" id="KW-0411">Iron-sulfur</keyword>
<comment type="caution">
    <text evidence="7">The sequence shown here is derived from an EMBL/GenBank/DDBJ whole genome shotgun (WGS) entry which is preliminary data.</text>
</comment>
<dbReference type="InterPro" id="IPR036388">
    <property type="entry name" value="WH-like_DNA-bd_sf"/>
</dbReference>
<dbReference type="OrthoDB" id="5405220at2"/>
<dbReference type="InterPro" id="IPR052509">
    <property type="entry name" value="Metal_resp_DNA-bind_regulator"/>
</dbReference>
<evidence type="ECO:0000313" key="7">
    <source>
        <dbReference type="EMBL" id="EFV45569.2"/>
    </source>
</evidence>
<dbReference type="InterPro" id="IPR005149">
    <property type="entry name" value="Tscrpt_reg_PadR_N"/>
</dbReference>
<dbReference type="Pfam" id="PF03551">
    <property type="entry name" value="PadR"/>
    <property type="match status" value="1"/>
</dbReference>
<dbReference type="GO" id="GO:0051536">
    <property type="term" value="F:iron-sulfur cluster binding"/>
    <property type="evidence" value="ECO:0007669"/>
    <property type="project" value="UniProtKB-KW"/>
</dbReference>
<keyword evidence="8" id="KW-1185">Reference proteome</keyword>
<dbReference type="RefSeq" id="WP_016360976.1">
    <property type="nucleotide sequence ID" value="NZ_KE150239.1"/>
</dbReference>
<dbReference type="eggNOG" id="COG0502">
    <property type="taxonomic scope" value="Bacteria"/>
</dbReference>
<dbReference type="HOGENOM" id="CLU_550602_0_0_7"/>
<dbReference type="InterPro" id="IPR013785">
    <property type="entry name" value="Aldolase_TIM"/>
</dbReference>
<keyword evidence="4" id="KW-0408">Iron</keyword>
<dbReference type="PANTHER" id="PTHR33169">
    <property type="entry name" value="PADR-FAMILY TRANSCRIPTIONAL REGULATOR"/>
    <property type="match status" value="1"/>
</dbReference>
<dbReference type="STRING" id="563192.HMPREF0179_00598"/>
<dbReference type="eggNOG" id="COG1695">
    <property type="taxonomic scope" value="Bacteria"/>
</dbReference>
<dbReference type="SUPFAM" id="SSF102114">
    <property type="entry name" value="Radical SAM enzymes"/>
    <property type="match status" value="1"/>
</dbReference>
<evidence type="ECO:0000256" key="2">
    <source>
        <dbReference type="ARBA" id="ARBA00022691"/>
    </source>
</evidence>
<evidence type="ECO:0000256" key="4">
    <source>
        <dbReference type="ARBA" id="ARBA00023004"/>
    </source>
</evidence>
<evidence type="ECO:0000256" key="3">
    <source>
        <dbReference type="ARBA" id="ARBA00022723"/>
    </source>
</evidence>
<dbReference type="EMBL" id="ADCP02000002">
    <property type="protein sequence ID" value="EFV45569.2"/>
    <property type="molecule type" value="Genomic_DNA"/>
</dbReference>
<dbReference type="AlphaFoldDB" id="E5Y337"/>
<evidence type="ECO:0000256" key="1">
    <source>
        <dbReference type="ARBA" id="ARBA00001966"/>
    </source>
</evidence>
<accession>E5Y337</accession>
<dbReference type="SFLD" id="SFLDS00029">
    <property type="entry name" value="Radical_SAM"/>
    <property type="match status" value="1"/>
</dbReference>
<dbReference type="SUPFAM" id="SSF46785">
    <property type="entry name" value="Winged helix' DNA-binding domain"/>
    <property type="match status" value="1"/>
</dbReference>
<name>E5Y337_BILW3</name>
<dbReference type="GeneID" id="78087214"/>
<organism evidence="7 8">
    <name type="scientific">Bilophila wadsworthia (strain 3_1_6)</name>
    <dbReference type="NCBI Taxonomy" id="563192"/>
    <lineage>
        <taxon>Bacteria</taxon>
        <taxon>Pseudomonadati</taxon>
        <taxon>Thermodesulfobacteriota</taxon>
        <taxon>Desulfovibrionia</taxon>
        <taxon>Desulfovibrionales</taxon>
        <taxon>Desulfovibrionaceae</taxon>
        <taxon>Bilophila</taxon>
    </lineage>
</organism>
<dbReference type="Gene3D" id="1.10.10.10">
    <property type="entry name" value="Winged helix-like DNA-binding domain superfamily/Winged helix DNA-binding domain"/>
    <property type="match status" value="1"/>
</dbReference>
<evidence type="ECO:0000256" key="5">
    <source>
        <dbReference type="ARBA" id="ARBA00023014"/>
    </source>
</evidence>
<dbReference type="InterPro" id="IPR058240">
    <property type="entry name" value="rSAM_sf"/>
</dbReference>
<keyword evidence="3" id="KW-0479">Metal-binding</keyword>
<dbReference type="GO" id="GO:0003824">
    <property type="term" value="F:catalytic activity"/>
    <property type="evidence" value="ECO:0007669"/>
    <property type="project" value="InterPro"/>
</dbReference>
<dbReference type="Proteomes" id="UP000006034">
    <property type="component" value="Unassembled WGS sequence"/>
</dbReference>
<feature type="domain" description="Radical SAM core" evidence="6">
    <location>
        <begin position="223"/>
        <end position="435"/>
    </location>
</feature>
<reference evidence="7 8" key="2">
    <citation type="submission" date="2013-04" db="EMBL/GenBank/DDBJ databases">
        <title>The Genome Sequence of Bilophila wadsworthia 3_1_6.</title>
        <authorList>
            <consortium name="The Broad Institute Genomics Platform"/>
            <person name="Earl A."/>
            <person name="Ward D."/>
            <person name="Feldgarden M."/>
            <person name="Gevers D."/>
            <person name="Sibley C."/>
            <person name="Strauss J."/>
            <person name="Allen-Vercoe E."/>
            <person name="Walker B."/>
            <person name="Young S."/>
            <person name="Zeng Q."/>
            <person name="Gargeya S."/>
            <person name="Fitzgerald M."/>
            <person name="Haas B."/>
            <person name="Abouelleil A."/>
            <person name="Allen A.W."/>
            <person name="Alvarado L."/>
            <person name="Arachchi H.M."/>
            <person name="Berlin A.M."/>
            <person name="Chapman S.B."/>
            <person name="Gainer-Dewar J."/>
            <person name="Goldberg J."/>
            <person name="Griggs A."/>
            <person name="Gujja S."/>
            <person name="Hansen M."/>
            <person name="Howarth C."/>
            <person name="Imamovic A."/>
            <person name="Ireland A."/>
            <person name="Larimer J."/>
            <person name="McCowan C."/>
            <person name="Murphy C."/>
            <person name="Pearson M."/>
            <person name="Poon T.W."/>
            <person name="Priest M."/>
            <person name="Roberts A."/>
            <person name="Saif S."/>
            <person name="Shea T."/>
            <person name="Sisk P."/>
            <person name="Sykes S."/>
            <person name="Wortman J."/>
            <person name="Nusbaum C."/>
            <person name="Birren B."/>
        </authorList>
    </citation>
    <scope>NUCLEOTIDE SEQUENCE [LARGE SCALE GENOMIC DNA]</scope>
    <source>
        <strain evidence="7 8">3_1_6</strain>
    </source>
</reference>
<keyword evidence="2" id="KW-0949">S-adenosyl-L-methionine</keyword>
<dbReference type="Gene3D" id="3.20.20.70">
    <property type="entry name" value="Aldolase class I"/>
    <property type="match status" value="1"/>
</dbReference>
<comment type="cofactor">
    <cofactor evidence="1">
        <name>[4Fe-4S] cluster</name>
        <dbReference type="ChEBI" id="CHEBI:49883"/>
    </cofactor>
</comment>
<evidence type="ECO:0000259" key="6">
    <source>
        <dbReference type="PROSITE" id="PS51918"/>
    </source>
</evidence>
<dbReference type="PROSITE" id="PS51918">
    <property type="entry name" value="RADICAL_SAM"/>
    <property type="match status" value="1"/>
</dbReference>
<dbReference type="InterPro" id="IPR036390">
    <property type="entry name" value="WH_DNA-bd_sf"/>
</dbReference>
<proteinExistence type="predicted"/>
<dbReference type="GO" id="GO:0046872">
    <property type="term" value="F:metal ion binding"/>
    <property type="evidence" value="ECO:0007669"/>
    <property type="project" value="UniProtKB-KW"/>
</dbReference>
<reference evidence="7 8" key="1">
    <citation type="submission" date="2010-10" db="EMBL/GenBank/DDBJ databases">
        <authorList>
            <consortium name="The Broad Institute Genome Sequencing Platform"/>
            <person name="Ward D."/>
            <person name="Earl A."/>
            <person name="Feldgarden M."/>
            <person name="Young S.K."/>
            <person name="Gargeya S."/>
            <person name="Zeng Q."/>
            <person name="Alvarado L."/>
            <person name="Berlin A."/>
            <person name="Bochicchio J."/>
            <person name="Chapman S.B."/>
            <person name="Chen Z."/>
            <person name="Freedman E."/>
            <person name="Gellesch M."/>
            <person name="Goldberg J."/>
            <person name="Griggs A."/>
            <person name="Gujja S."/>
            <person name="Heilman E."/>
            <person name="Heiman D."/>
            <person name="Howarth C."/>
            <person name="Mehta T."/>
            <person name="Neiman D."/>
            <person name="Pearson M."/>
            <person name="Roberts A."/>
            <person name="Saif S."/>
            <person name="Shea T."/>
            <person name="Shenoy N."/>
            <person name="Sisk P."/>
            <person name="Stolte C."/>
            <person name="Sykes S."/>
            <person name="White J."/>
            <person name="Yandava C."/>
            <person name="Allen-Vercoe E."/>
            <person name="Sibley C."/>
            <person name="Ambrose C.E."/>
            <person name="Strauss J."/>
            <person name="Daigneault M."/>
            <person name="Haas B."/>
            <person name="Nusbaum C."/>
            <person name="Birren B."/>
        </authorList>
    </citation>
    <scope>NUCLEOTIDE SEQUENCE [LARGE SCALE GENOMIC DNA]</scope>
    <source>
        <strain evidence="7 8">3_1_6</strain>
    </source>
</reference>
<gene>
    <name evidence="7" type="ORF">HMPREF0179_00598</name>
</gene>
<dbReference type="PANTHER" id="PTHR33169:SF14">
    <property type="entry name" value="TRANSCRIPTIONAL REGULATOR RV3488"/>
    <property type="match status" value="1"/>
</dbReference>
<sequence length="495" mass="53874">MMELDNCPCSGANLPRFVQPVILAVLSSGPLHGYLVVQRLAETSLFRKQPPDATGVYRMLRNMEQEGVLESDWELENSGPARKRYTLTEKGGHCLDQWMRTLTSHQAFIANLLLFLQDARSGMNSEPCPMPEHSVSLSPQEVFLSAGSPFPPASCGCGTPQPFAGAVHMDTYSFIDALKNRALRGMPASRDEVLRLLALAPDSEEAAYLGRAARDIAHIVVGNEGRVWSAIGIDCRPCSMNCGFCAFGEKWGLITEPHEWSDEAIIKAARAFVDEGASWVTLRTTEFYGLNRLCALAKKVREAVPGNYGLVVNTGEFGPLEARAMIASGIDVVYHSLRLGEGRTTCFRPEERKATLAAVRDSDLKLAHLVEPVGPEHTDDEIADVLMTALSNGAALSGAMARINVKGTPFESHDPLPDLRLAQIVAITRICGGVNVPDICVHPPRKEALEWGANVVVVETGAVPRNDAECSAEWQGFTVADAKQLFRDAGYFVKD</sequence>
<dbReference type="InterPro" id="IPR007197">
    <property type="entry name" value="rSAM"/>
</dbReference>
<protein>
    <recommendedName>
        <fullName evidence="6">Radical SAM core domain-containing protein</fullName>
    </recommendedName>
</protein>